<dbReference type="InterPro" id="IPR034361">
    <property type="entry name" value="PHIP1_RRM1"/>
</dbReference>
<keyword evidence="2 3" id="KW-0694">RNA-binding</keyword>
<feature type="region of interest" description="Disordered" evidence="4">
    <location>
        <begin position="1"/>
        <end position="132"/>
    </location>
</feature>
<evidence type="ECO:0000313" key="7">
    <source>
        <dbReference type="Proteomes" id="UP000594263"/>
    </source>
</evidence>
<dbReference type="SMART" id="SM00360">
    <property type="entry name" value="RRM"/>
    <property type="match status" value="1"/>
</dbReference>
<feature type="domain" description="RRM" evidence="5">
    <location>
        <begin position="151"/>
        <end position="228"/>
    </location>
</feature>
<accession>A0A7N0T1A5</accession>
<protein>
    <recommendedName>
        <fullName evidence="5">RRM domain-containing protein</fullName>
    </recommendedName>
</protein>
<dbReference type="Pfam" id="PF00076">
    <property type="entry name" value="RRM_1"/>
    <property type="match status" value="1"/>
</dbReference>
<feature type="compositionally biased region" description="Basic residues" evidence="4">
    <location>
        <begin position="44"/>
        <end position="56"/>
    </location>
</feature>
<dbReference type="EnsemblPlants" id="Kaladp0018s0007.1.v1.1">
    <property type="protein sequence ID" value="Kaladp0018s0007.1.v1.1"/>
    <property type="gene ID" value="Kaladp0018s0007.v1.1"/>
</dbReference>
<sequence>MVLSNKKLKQTLRASVSDSVTESVSGQKAPACSNLTELIDSATHKSRLSKREKRRSSLPVLNPLFVGVEKENEEESADKGLKHKKKRKRNDDGVPDNVEGSKKSKKKKKRKKGKKKKSEAGEEKGFEHRSEQSEAAAASLAVRRENADTATKVYVGGIPYYSTEDDIRSNFESCGTVIEVFCMTFPDTGKFRGIAIISFKTEAAAKRALGFDGTDMGGLLLKVKTALESQTLQDARNNNP</sequence>
<dbReference type="InterPro" id="IPR000504">
    <property type="entry name" value="RRM_dom"/>
</dbReference>
<evidence type="ECO:0000313" key="6">
    <source>
        <dbReference type="EnsemblPlants" id="Kaladp0018s0007.1.v1.1"/>
    </source>
</evidence>
<dbReference type="GO" id="GO:0003723">
    <property type="term" value="F:RNA binding"/>
    <property type="evidence" value="ECO:0007669"/>
    <property type="project" value="UniProtKB-UniRule"/>
</dbReference>
<dbReference type="OMA" id="QKAPACS"/>
<dbReference type="Gene3D" id="3.30.70.330">
    <property type="match status" value="1"/>
</dbReference>
<organism evidence="6 7">
    <name type="scientific">Kalanchoe fedtschenkoi</name>
    <name type="common">Lavender scallops</name>
    <name type="synonym">South American air plant</name>
    <dbReference type="NCBI Taxonomy" id="63787"/>
    <lineage>
        <taxon>Eukaryota</taxon>
        <taxon>Viridiplantae</taxon>
        <taxon>Streptophyta</taxon>
        <taxon>Embryophyta</taxon>
        <taxon>Tracheophyta</taxon>
        <taxon>Spermatophyta</taxon>
        <taxon>Magnoliopsida</taxon>
        <taxon>eudicotyledons</taxon>
        <taxon>Gunneridae</taxon>
        <taxon>Pentapetalae</taxon>
        <taxon>Saxifragales</taxon>
        <taxon>Crassulaceae</taxon>
        <taxon>Kalanchoe</taxon>
    </lineage>
</organism>
<dbReference type="CDD" id="cd12271">
    <property type="entry name" value="RRM1_PHIP1"/>
    <property type="match status" value="1"/>
</dbReference>
<evidence type="ECO:0000256" key="1">
    <source>
        <dbReference type="ARBA" id="ARBA00022737"/>
    </source>
</evidence>
<feature type="compositionally biased region" description="Basic residues" evidence="4">
    <location>
        <begin position="1"/>
        <end position="10"/>
    </location>
</feature>
<dbReference type="AlphaFoldDB" id="A0A7N0T1A5"/>
<dbReference type="Proteomes" id="UP000594263">
    <property type="component" value="Unplaced"/>
</dbReference>
<name>A0A7N0T1A5_KALFE</name>
<dbReference type="Gramene" id="Kaladp0018s0007.1.v1.1">
    <property type="protein sequence ID" value="Kaladp0018s0007.1.v1.1"/>
    <property type="gene ID" value="Kaladp0018s0007.v1.1"/>
</dbReference>
<dbReference type="SUPFAM" id="SSF54928">
    <property type="entry name" value="RNA-binding domain, RBD"/>
    <property type="match status" value="1"/>
</dbReference>
<evidence type="ECO:0000259" key="5">
    <source>
        <dbReference type="PROSITE" id="PS50102"/>
    </source>
</evidence>
<feature type="compositionally biased region" description="Basic and acidic residues" evidence="4">
    <location>
        <begin position="118"/>
        <end position="132"/>
    </location>
</feature>
<keyword evidence="1" id="KW-0677">Repeat</keyword>
<reference evidence="6" key="1">
    <citation type="submission" date="2021-01" db="UniProtKB">
        <authorList>
            <consortium name="EnsemblPlants"/>
        </authorList>
    </citation>
    <scope>IDENTIFICATION</scope>
</reference>
<dbReference type="PANTHER" id="PTHR23236:SF119">
    <property type="entry name" value="NUCLEAR RNA-BINDING PROTEIN SART-3"/>
    <property type="match status" value="1"/>
</dbReference>
<feature type="compositionally biased region" description="Basic residues" evidence="4">
    <location>
        <begin position="103"/>
        <end position="117"/>
    </location>
</feature>
<keyword evidence="7" id="KW-1185">Reference proteome</keyword>
<dbReference type="PROSITE" id="PS50102">
    <property type="entry name" value="RRM"/>
    <property type="match status" value="1"/>
</dbReference>
<feature type="compositionally biased region" description="Polar residues" evidence="4">
    <location>
        <begin position="12"/>
        <end position="26"/>
    </location>
</feature>
<dbReference type="InterPro" id="IPR012677">
    <property type="entry name" value="Nucleotide-bd_a/b_plait_sf"/>
</dbReference>
<evidence type="ECO:0000256" key="3">
    <source>
        <dbReference type="PROSITE-ProRule" id="PRU00176"/>
    </source>
</evidence>
<proteinExistence type="predicted"/>
<evidence type="ECO:0000256" key="4">
    <source>
        <dbReference type="SAM" id="MobiDB-lite"/>
    </source>
</evidence>
<dbReference type="PANTHER" id="PTHR23236">
    <property type="entry name" value="EUKARYOTIC TRANSLATION INITIATION FACTOR 4B/4H"/>
    <property type="match status" value="1"/>
</dbReference>
<dbReference type="InterPro" id="IPR035979">
    <property type="entry name" value="RBD_domain_sf"/>
</dbReference>
<evidence type="ECO:0000256" key="2">
    <source>
        <dbReference type="ARBA" id="ARBA00022884"/>
    </source>
</evidence>